<dbReference type="VEuPathDB" id="FungiDB:CTRG_01754"/>
<evidence type="ECO:0000259" key="4">
    <source>
        <dbReference type="PROSITE" id="PS00651"/>
    </source>
</evidence>
<dbReference type="GeneID" id="8300417"/>
<dbReference type="HOGENOM" id="CLU_076668_0_0_1"/>
<keyword evidence="6" id="KW-1185">Reference proteome</keyword>
<sequence>MFQSSINRPLKSSVLTSVRYGSLRPRKTASKFVQVQLLQDIPNVGVKGQLKLVKPGFMKNFLYTDNKAVYVNANLPPRIPIVEPVQAPKPVKAKVKEVKKVVETEPEETTEAGAMSLEELSDLFSSMKGKSKRSSSKVTKGDLKVQVSTLDFDTVNDSAAAPGLEMDDTQIDKIYEIADKLPKLITINADRLPFGKEVVVDTIKRLSGASNVGEFEISYIDTPEEILENITEVGRYRIKLISSDGKTSLDQTLEVEDATK</sequence>
<dbReference type="Gene3D" id="3.40.5.10">
    <property type="entry name" value="Ribosomal protein L9, N-terminal domain"/>
    <property type="match status" value="1"/>
</dbReference>
<dbReference type="EMBL" id="GG692396">
    <property type="protein sequence ID" value="EER34892.1"/>
    <property type="molecule type" value="Genomic_DNA"/>
</dbReference>
<dbReference type="eggNOG" id="ENOG502SD3U">
    <property type="taxonomic scope" value="Eukaryota"/>
</dbReference>
<dbReference type="KEGG" id="ctp:CTRG_01754"/>
<dbReference type="PANTHER" id="PTHR21368">
    <property type="entry name" value="50S RIBOSOMAL PROTEIN L9"/>
    <property type="match status" value="1"/>
</dbReference>
<dbReference type="OrthoDB" id="5555409at2759"/>
<name>C5M7C2_CANTT</name>
<dbReference type="STRING" id="294747.C5M7C2"/>
<dbReference type="SUPFAM" id="SSF55658">
    <property type="entry name" value="L9 N-domain-like"/>
    <property type="match status" value="1"/>
</dbReference>
<dbReference type="InterPro" id="IPR020070">
    <property type="entry name" value="Ribosomal_bL9_N"/>
</dbReference>
<reference evidence="5 6" key="1">
    <citation type="journal article" date="2009" name="Nature">
        <title>Evolution of pathogenicity and sexual reproduction in eight Candida genomes.</title>
        <authorList>
            <person name="Butler G."/>
            <person name="Rasmussen M.D."/>
            <person name="Lin M.F."/>
            <person name="Santos M.A."/>
            <person name="Sakthikumar S."/>
            <person name="Munro C.A."/>
            <person name="Rheinbay E."/>
            <person name="Grabherr M."/>
            <person name="Forche A."/>
            <person name="Reedy J.L."/>
            <person name="Agrafioti I."/>
            <person name="Arnaud M.B."/>
            <person name="Bates S."/>
            <person name="Brown A.J."/>
            <person name="Brunke S."/>
            <person name="Costanzo M.C."/>
            <person name="Fitzpatrick D.A."/>
            <person name="de Groot P.W."/>
            <person name="Harris D."/>
            <person name="Hoyer L.L."/>
            <person name="Hube B."/>
            <person name="Klis F.M."/>
            <person name="Kodira C."/>
            <person name="Lennard N."/>
            <person name="Logue M.E."/>
            <person name="Martin R."/>
            <person name="Neiman A.M."/>
            <person name="Nikolaou E."/>
            <person name="Quail M.A."/>
            <person name="Quinn J."/>
            <person name="Santos M.C."/>
            <person name="Schmitzberger F.F."/>
            <person name="Sherlock G."/>
            <person name="Shah P."/>
            <person name="Silverstein K.A."/>
            <person name="Skrzypek M.S."/>
            <person name="Soll D."/>
            <person name="Staggs R."/>
            <person name="Stansfield I."/>
            <person name="Stumpf M.P."/>
            <person name="Sudbery P.E."/>
            <person name="Srikantha T."/>
            <person name="Zeng Q."/>
            <person name="Berman J."/>
            <person name="Berriman M."/>
            <person name="Heitman J."/>
            <person name="Gow N.A."/>
            <person name="Lorenz M.C."/>
            <person name="Birren B.W."/>
            <person name="Kellis M."/>
            <person name="Cuomo C.A."/>
        </authorList>
    </citation>
    <scope>NUCLEOTIDE SEQUENCE [LARGE SCALE GENOMIC DNA]</scope>
    <source>
        <strain evidence="6">ATCC MYA-3404 / T1</strain>
    </source>
</reference>
<accession>C5M7C2</accession>
<proteinExistence type="inferred from homology"/>
<evidence type="ECO:0000256" key="3">
    <source>
        <dbReference type="ARBA" id="ARBA00023274"/>
    </source>
</evidence>
<dbReference type="GO" id="GO:0003735">
    <property type="term" value="F:structural constituent of ribosome"/>
    <property type="evidence" value="ECO:0007669"/>
    <property type="project" value="InterPro"/>
</dbReference>
<dbReference type="InterPro" id="IPR036935">
    <property type="entry name" value="Ribosomal_bL9_N_sf"/>
</dbReference>
<dbReference type="Proteomes" id="UP000002037">
    <property type="component" value="Unassembled WGS sequence"/>
</dbReference>
<evidence type="ECO:0000256" key="2">
    <source>
        <dbReference type="ARBA" id="ARBA00022980"/>
    </source>
</evidence>
<dbReference type="GO" id="GO:0006412">
    <property type="term" value="P:translation"/>
    <property type="evidence" value="ECO:0007669"/>
    <property type="project" value="InterPro"/>
</dbReference>
<keyword evidence="3" id="KW-0687">Ribonucleoprotein</keyword>
<gene>
    <name evidence="5" type="ORF">CTRG_01754</name>
</gene>
<dbReference type="GO" id="GO:0005840">
    <property type="term" value="C:ribosome"/>
    <property type="evidence" value="ECO:0007669"/>
    <property type="project" value="UniProtKB-KW"/>
</dbReference>
<dbReference type="InterPro" id="IPR000244">
    <property type="entry name" value="Ribosomal_bL9"/>
</dbReference>
<evidence type="ECO:0000313" key="5">
    <source>
        <dbReference type="EMBL" id="EER34892.1"/>
    </source>
</evidence>
<dbReference type="InterPro" id="IPR009027">
    <property type="entry name" value="Ribosomal_bL9/RNase_H1_N"/>
</dbReference>
<dbReference type="GO" id="GO:1990904">
    <property type="term" value="C:ribonucleoprotein complex"/>
    <property type="evidence" value="ECO:0007669"/>
    <property type="project" value="UniProtKB-KW"/>
</dbReference>
<dbReference type="Pfam" id="PF01281">
    <property type="entry name" value="Ribosomal_L9_N"/>
    <property type="match status" value="1"/>
</dbReference>
<organism evidence="5 6">
    <name type="scientific">Candida tropicalis (strain ATCC MYA-3404 / T1)</name>
    <name type="common">Yeast</name>
    <dbReference type="NCBI Taxonomy" id="294747"/>
    <lineage>
        <taxon>Eukaryota</taxon>
        <taxon>Fungi</taxon>
        <taxon>Dikarya</taxon>
        <taxon>Ascomycota</taxon>
        <taxon>Saccharomycotina</taxon>
        <taxon>Pichiomycetes</taxon>
        <taxon>Debaryomycetaceae</taxon>
        <taxon>Candida/Lodderomyces clade</taxon>
        <taxon>Candida</taxon>
    </lineage>
</organism>
<protein>
    <recommendedName>
        <fullName evidence="4">Ribosomal protein L9 domain-containing protein</fullName>
    </recommendedName>
</protein>
<feature type="domain" description="Ribosomal protein L9" evidence="4">
    <location>
        <begin position="45"/>
        <end position="72"/>
    </location>
</feature>
<dbReference type="AlphaFoldDB" id="C5M7C2"/>
<keyword evidence="2" id="KW-0689">Ribosomal protein</keyword>
<evidence type="ECO:0000256" key="1">
    <source>
        <dbReference type="ARBA" id="ARBA00010605"/>
    </source>
</evidence>
<dbReference type="PROSITE" id="PS00651">
    <property type="entry name" value="RIBOSOMAL_L9"/>
    <property type="match status" value="1"/>
</dbReference>
<comment type="similarity">
    <text evidence="1">Belongs to the bacterial ribosomal protein bL9 family.</text>
</comment>
<evidence type="ECO:0000313" key="6">
    <source>
        <dbReference type="Proteomes" id="UP000002037"/>
    </source>
</evidence>
<dbReference type="RefSeq" id="XP_002547447.1">
    <property type="nucleotide sequence ID" value="XM_002547401.1"/>
</dbReference>